<accession>A0A4U1ER75</accession>
<feature type="compositionally biased region" description="Basic residues" evidence="1">
    <location>
        <begin position="187"/>
        <end position="199"/>
    </location>
</feature>
<feature type="compositionally biased region" description="Basic residues" evidence="1">
    <location>
        <begin position="223"/>
        <end position="233"/>
    </location>
</feature>
<evidence type="ECO:0000313" key="2">
    <source>
        <dbReference type="EMBL" id="TKC39091.1"/>
    </source>
</evidence>
<sequence length="645" mass="70836">FMLRKVVYAHDESWKEDSVTDWNADVAGDCVCLRACVCIEPLPTHVQKGNTKESSKASSLVTMMVSLNAGASGSRRVDGWELTVQAGGRGDQHDWGSAGMVSQLGQQHGTEIHVYRHRRPGGAIQTVFLRPGKTADLSITRKTQSLRSRQQLLLLRCTNPGKVSAAVLDSGSLQGSRYAGAATRLNRCSRRDKQRKRQKRETETEKDRGRQRQTHRDRERRRLTYTQRKRHTQRQSQRPQDRQLEREMETERDIQRDRDRHRETHRERQRDRGPESNPGSSLSAASGGLPTPHKDAPHSEASLLWTPARPPALPTRAQTHVQLAARSPWDPPAEALGHLLAGPRMGSEPRPGLLLGEGPAQDPQVALAGHKEKFKFGLVKPSGGTLVLTNCYFHRGNPLAKCVNLGSTCNMLFTINSVHSHTLWAALGGTTWGFFTSTALVPLTLLSPSDTSEASNPSTVKPLIQITQNWFGSMTSTLACQRFVTWVSQDAGVDHWCDRGRSKKKKSKRQVRLLTQGGSALLEYRDGPGPTVAIGGRPGQPTSGDHGPLPVAREALLATLPTAHLPERWPRTGNFAHLLNWTNSTTKPTGVAEATPLNSVVISHFPKLRVPVSQGGKSIGDAGVPQGPHDRSTGDQGPRKHLAVV</sequence>
<name>A0A4U1ER75_MONMO</name>
<organism evidence="2 3">
    <name type="scientific">Monodon monoceros</name>
    <name type="common">Narwhal</name>
    <name type="synonym">Ceratodon monodon</name>
    <dbReference type="NCBI Taxonomy" id="40151"/>
    <lineage>
        <taxon>Eukaryota</taxon>
        <taxon>Metazoa</taxon>
        <taxon>Chordata</taxon>
        <taxon>Craniata</taxon>
        <taxon>Vertebrata</taxon>
        <taxon>Euteleostomi</taxon>
        <taxon>Mammalia</taxon>
        <taxon>Eutheria</taxon>
        <taxon>Laurasiatheria</taxon>
        <taxon>Artiodactyla</taxon>
        <taxon>Whippomorpha</taxon>
        <taxon>Cetacea</taxon>
        <taxon>Odontoceti</taxon>
        <taxon>Monodontidae</taxon>
        <taxon>Monodon</taxon>
    </lineage>
</organism>
<feature type="region of interest" description="Disordered" evidence="1">
    <location>
        <begin position="612"/>
        <end position="645"/>
    </location>
</feature>
<reference evidence="3" key="1">
    <citation type="journal article" date="2019" name="IScience">
        <title>Narwhal Genome Reveals Long-Term Low Genetic Diversity despite Current Large Abundance Size.</title>
        <authorList>
            <person name="Westbury M.V."/>
            <person name="Petersen B."/>
            <person name="Garde E."/>
            <person name="Heide-Jorgensen M.P."/>
            <person name="Lorenzen E.D."/>
        </authorList>
    </citation>
    <scope>NUCLEOTIDE SEQUENCE [LARGE SCALE GENOMIC DNA]</scope>
</reference>
<feature type="region of interest" description="Disordered" evidence="1">
    <location>
        <begin position="182"/>
        <end position="299"/>
    </location>
</feature>
<feature type="compositionally biased region" description="Basic and acidic residues" evidence="1">
    <location>
        <begin position="200"/>
        <end position="222"/>
    </location>
</feature>
<protein>
    <submittedName>
        <fullName evidence="2">Uncharacterized protein</fullName>
    </submittedName>
</protein>
<gene>
    <name evidence="2" type="ORF">EI555_012363</name>
</gene>
<comment type="caution">
    <text evidence="2">The sequence shown here is derived from an EMBL/GenBank/DDBJ whole genome shotgun (WGS) entry which is preliminary data.</text>
</comment>
<dbReference type="Proteomes" id="UP000308365">
    <property type="component" value="Unassembled WGS sequence"/>
</dbReference>
<feature type="compositionally biased region" description="Low complexity" evidence="1">
    <location>
        <begin position="279"/>
        <end position="289"/>
    </location>
</feature>
<feature type="non-terminal residue" evidence="2">
    <location>
        <position position="1"/>
    </location>
</feature>
<dbReference type="EMBL" id="RWIC01000909">
    <property type="protein sequence ID" value="TKC39091.1"/>
    <property type="molecule type" value="Genomic_DNA"/>
</dbReference>
<proteinExistence type="predicted"/>
<evidence type="ECO:0000256" key="1">
    <source>
        <dbReference type="SAM" id="MobiDB-lite"/>
    </source>
</evidence>
<feature type="compositionally biased region" description="Basic and acidic residues" evidence="1">
    <location>
        <begin position="239"/>
        <end position="274"/>
    </location>
</feature>
<dbReference type="AlphaFoldDB" id="A0A4U1ER75"/>
<evidence type="ECO:0000313" key="3">
    <source>
        <dbReference type="Proteomes" id="UP000308365"/>
    </source>
</evidence>